<comment type="caution">
    <text evidence="1">The sequence shown here is derived from an EMBL/GenBank/DDBJ whole genome shotgun (WGS) entry which is preliminary data.</text>
</comment>
<dbReference type="AlphaFoldDB" id="A0A9P6DPR9"/>
<proteinExistence type="predicted"/>
<keyword evidence="2" id="KW-1185">Reference proteome</keyword>
<evidence type="ECO:0008006" key="3">
    <source>
        <dbReference type="Google" id="ProtNLM"/>
    </source>
</evidence>
<reference evidence="1" key="1">
    <citation type="journal article" date="2020" name="Nat. Commun.">
        <title>Large-scale genome sequencing of mycorrhizal fungi provides insights into the early evolution of symbiotic traits.</title>
        <authorList>
            <person name="Miyauchi S."/>
            <person name="Kiss E."/>
            <person name="Kuo A."/>
            <person name="Drula E."/>
            <person name="Kohler A."/>
            <person name="Sanchez-Garcia M."/>
            <person name="Morin E."/>
            <person name="Andreopoulos B."/>
            <person name="Barry K.W."/>
            <person name="Bonito G."/>
            <person name="Buee M."/>
            <person name="Carver A."/>
            <person name="Chen C."/>
            <person name="Cichocki N."/>
            <person name="Clum A."/>
            <person name="Culley D."/>
            <person name="Crous P.W."/>
            <person name="Fauchery L."/>
            <person name="Girlanda M."/>
            <person name="Hayes R.D."/>
            <person name="Keri Z."/>
            <person name="LaButti K."/>
            <person name="Lipzen A."/>
            <person name="Lombard V."/>
            <person name="Magnuson J."/>
            <person name="Maillard F."/>
            <person name="Murat C."/>
            <person name="Nolan M."/>
            <person name="Ohm R.A."/>
            <person name="Pangilinan J."/>
            <person name="Pereira M.F."/>
            <person name="Perotto S."/>
            <person name="Peter M."/>
            <person name="Pfister S."/>
            <person name="Riley R."/>
            <person name="Sitrit Y."/>
            <person name="Stielow J.B."/>
            <person name="Szollosi G."/>
            <person name="Zifcakova L."/>
            <person name="Stursova M."/>
            <person name="Spatafora J.W."/>
            <person name="Tedersoo L."/>
            <person name="Vaario L.M."/>
            <person name="Yamada A."/>
            <person name="Yan M."/>
            <person name="Wang P."/>
            <person name="Xu J."/>
            <person name="Bruns T."/>
            <person name="Baldrian P."/>
            <person name="Vilgalys R."/>
            <person name="Dunand C."/>
            <person name="Henrissat B."/>
            <person name="Grigoriev I.V."/>
            <person name="Hibbett D."/>
            <person name="Nagy L.G."/>
            <person name="Martin F.M."/>
        </authorList>
    </citation>
    <scope>NUCLEOTIDE SEQUENCE</scope>
    <source>
        <strain evidence="1">UP504</strain>
    </source>
</reference>
<dbReference type="EMBL" id="MU129105">
    <property type="protein sequence ID" value="KAF9506603.1"/>
    <property type="molecule type" value="Genomic_DNA"/>
</dbReference>
<feature type="non-terminal residue" evidence="1">
    <location>
        <position position="1"/>
    </location>
</feature>
<gene>
    <name evidence="1" type="ORF">BS47DRAFT_1305070</name>
</gene>
<evidence type="ECO:0000313" key="2">
    <source>
        <dbReference type="Proteomes" id="UP000886523"/>
    </source>
</evidence>
<accession>A0A9P6DPR9</accession>
<evidence type="ECO:0000313" key="1">
    <source>
        <dbReference type="EMBL" id="KAF9506603.1"/>
    </source>
</evidence>
<sequence>WTRVWSTDPLQHSQSNFKITNKIPPSLSAMKQLRELSRMTFSRVLQCHTRHAHLGSYYATFIPKEDPWCPCGESTQTWEHVLTECPLFEDHQHLLGDGEDRQMCHLLGTAKGIGRLAQFIKASAVFTKLSTT</sequence>
<organism evidence="1 2">
    <name type="scientific">Hydnum rufescens UP504</name>
    <dbReference type="NCBI Taxonomy" id="1448309"/>
    <lineage>
        <taxon>Eukaryota</taxon>
        <taxon>Fungi</taxon>
        <taxon>Dikarya</taxon>
        <taxon>Basidiomycota</taxon>
        <taxon>Agaricomycotina</taxon>
        <taxon>Agaricomycetes</taxon>
        <taxon>Cantharellales</taxon>
        <taxon>Hydnaceae</taxon>
        <taxon>Hydnum</taxon>
    </lineage>
</organism>
<dbReference type="Proteomes" id="UP000886523">
    <property type="component" value="Unassembled WGS sequence"/>
</dbReference>
<protein>
    <recommendedName>
        <fullName evidence="3">Reverse transcriptase</fullName>
    </recommendedName>
</protein>
<dbReference type="OrthoDB" id="3230070at2759"/>
<name>A0A9P6DPR9_9AGAM</name>